<feature type="transmembrane region" description="Helical" evidence="1">
    <location>
        <begin position="12"/>
        <end position="29"/>
    </location>
</feature>
<evidence type="ECO:0000259" key="2">
    <source>
        <dbReference type="Pfam" id="PF01757"/>
    </source>
</evidence>
<feature type="transmembrane region" description="Helical" evidence="1">
    <location>
        <begin position="121"/>
        <end position="140"/>
    </location>
</feature>
<feature type="transmembrane region" description="Helical" evidence="1">
    <location>
        <begin position="168"/>
        <end position="184"/>
    </location>
</feature>
<evidence type="ECO:0000313" key="3">
    <source>
        <dbReference type="EMBL" id="RHF85122.1"/>
    </source>
</evidence>
<evidence type="ECO:0000313" key="4">
    <source>
        <dbReference type="Proteomes" id="UP000283701"/>
    </source>
</evidence>
<dbReference type="EMBL" id="QRHP01000005">
    <property type="protein sequence ID" value="RHF85122.1"/>
    <property type="molecule type" value="Genomic_DNA"/>
</dbReference>
<dbReference type="Pfam" id="PF01757">
    <property type="entry name" value="Acyl_transf_3"/>
    <property type="match status" value="1"/>
</dbReference>
<keyword evidence="1" id="KW-1133">Transmembrane helix</keyword>
<organism evidence="3 4">
    <name type="scientific">Roseburia inulinivorans</name>
    <dbReference type="NCBI Taxonomy" id="360807"/>
    <lineage>
        <taxon>Bacteria</taxon>
        <taxon>Bacillati</taxon>
        <taxon>Bacillota</taxon>
        <taxon>Clostridia</taxon>
        <taxon>Lachnospirales</taxon>
        <taxon>Lachnospiraceae</taxon>
        <taxon>Roseburia</taxon>
    </lineage>
</organism>
<keyword evidence="1" id="KW-0812">Transmembrane</keyword>
<accession>A0A414QWE4</accession>
<dbReference type="RefSeq" id="WP_118202821.1">
    <property type="nucleotide sequence ID" value="NZ_QRHP01000005.1"/>
</dbReference>
<feature type="transmembrane region" description="Helical" evidence="1">
    <location>
        <begin position="35"/>
        <end position="60"/>
    </location>
</feature>
<feature type="domain" description="Acyltransferase 3" evidence="2">
    <location>
        <begin position="9"/>
        <end position="314"/>
    </location>
</feature>
<dbReference type="GO" id="GO:0016747">
    <property type="term" value="F:acyltransferase activity, transferring groups other than amino-acyl groups"/>
    <property type="evidence" value="ECO:0007669"/>
    <property type="project" value="InterPro"/>
</dbReference>
<keyword evidence="1" id="KW-0472">Membrane</keyword>
<sequence length="325" mass="38397">MEISVKESNLSKFVFSILILVYHICIWGYDCTNRWFTFVCGVAMFGFLFLSGYGLTVSYYKNGMDNFWNKKFIKVYLPAIIVNVFVFIELILKNEISFEREYCLTEILMLNKTPNINRELWFLRLLFVWYVVFFITYTYITNIKIRHAVWFVITAFMMYTIPEVFGLANTYCLSFSIGVLFAELQNNSKCKKIYSYIQQWLIALVLVGSYIYVYQSENSGIIFGRHINFFIYIFITNIILGCGALLVIILCRKLLRKIIYLSKLANMLGGMSLMIYYLQRPLVLDPMIWSNNIMSKVIWMVIGCGFVLFISYIYIYMKEKFNLKK</sequence>
<name>A0A414QWE4_9FIRM</name>
<feature type="transmembrane region" description="Helical" evidence="1">
    <location>
        <begin position="196"/>
        <end position="214"/>
    </location>
</feature>
<proteinExistence type="predicted"/>
<gene>
    <name evidence="3" type="ORF">DW654_06855</name>
</gene>
<dbReference type="InterPro" id="IPR002656">
    <property type="entry name" value="Acyl_transf_3_dom"/>
</dbReference>
<dbReference type="AlphaFoldDB" id="A0A414QWE4"/>
<protein>
    <recommendedName>
        <fullName evidence="2">Acyltransferase 3 domain-containing protein</fullName>
    </recommendedName>
</protein>
<feature type="transmembrane region" description="Helical" evidence="1">
    <location>
        <begin position="258"/>
        <end position="277"/>
    </location>
</feature>
<feature type="transmembrane region" description="Helical" evidence="1">
    <location>
        <begin position="229"/>
        <end position="251"/>
    </location>
</feature>
<feature type="transmembrane region" description="Helical" evidence="1">
    <location>
        <begin position="297"/>
        <end position="317"/>
    </location>
</feature>
<feature type="transmembrane region" description="Helical" evidence="1">
    <location>
        <begin position="72"/>
        <end position="92"/>
    </location>
</feature>
<evidence type="ECO:0000256" key="1">
    <source>
        <dbReference type="SAM" id="Phobius"/>
    </source>
</evidence>
<reference evidence="3 4" key="1">
    <citation type="submission" date="2018-08" db="EMBL/GenBank/DDBJ databases">
        <title>A genome reference for cultivated species of the human gut microbiota.</title>
        <authorList>
            <person name="Zou Y."/>
            <person name="Xue W."/>
            <person name="Luo G."/>
        </authorList>
    </citation>
    <scope>NUCLEOTIDE SEQUENCE [LARGE SCALE GENOMIC DNA]</scope>
    <source>
        <strain evidence="3 4">AM23-23AC</strain>
    </source>
</reference>
<dbReference type="Proteomes" id="UP000283701">
    <property type="component" value="Unassembled WGS sequence"/>
</dbReference>
<comment type="caution">
    <text evidence="3">The sequence shown here is derived from an EMBL/GenBank/DDBJ whole genome shotgun (WGS) entry which is preliminary data.</text>
</comment>